<dbReference type="SUPFAM" id="SSF52833">
    <property type="entry name" value="Thioredoxin-like"/>
    <property type="match status" value="1"/>
</dbReference>
<dbReference type="Pfam" id="PF02630">
    <property type="entry name" value="SCO1-SenC"/>
    <property type="match status" value="1"/>
</dbReference>
<evidence type="ECO:0000256" key="4">
    <source>
        <dbReference type="PIRSR" id="PIRSR603782-2"/>
    </source>
</evidence>
<sequence length="234" mass="25838">MDGPPAGHRQQAREEVSIASPPSLPGLEPVSLPVYRRPALWVALLGVALVGLVVWRLSAPRVDPRVELPVLSTVPAFHFVDQSGAAFDASALDGQVWVANFIFTRCPNICPKFTAKMGALQDRSNGELPQLKLVSFTVDPEFDTPEVLKAYGEKHRADFGRWTFARGAKPELEKVIREGMLQPMDWGDGKDLNSVVHGSYFALIDGKRQVRGVYRFSEPGAVDEVLRDAHILLR</sequence>
<evidence type="ECO:0000256" key="1">
    <source>
        <dbReference type="ARBA" id="ARBA00010996"/>
    </source>
</evidence>
<dbReference type="InterPro" id="IPR003782">
    <property type="entry name" value="SCO1/SenC"/>
</dbReference>
<comment type="caution">
    <text evidence="8">The sequence shown here is derived from an EMBL/GenBank/DDBJ whole genome shotgun (WGS) entry which is preliminary data.</text>
</comment>
<name>A0A2W5STU4_9BACT</name>
<dbReference type="CDD" id="cd02968">
    <property type="entry name" value="SCO"/>
    <property type="match status" value="1"/>
</dbReference>
<evidence type="ECO:0000256" key="3">
    <source>
        <dbReference type="PIRSR" id="PIRSR603782-1"/>
    </source>
</evidence>
<evidence type="ECO:0000256" key="2">
    <source>
        <dbReference type="ARBA" id="ARBA00023008"/>
    </source>
</evidence>
<evidence type="ECO:0000256" key="5">
    <source>
        <dbReference type="SAM" id="MobiDB-lite"/>
    </source>
</evidence>
<keyword evidence="2 3" id="KW-0186">Copper</keyword>
<evidence type="ECO:0000313" key="8">
    <source>
        <dbReference type="EMBL" id="PZR06709.1"/>
    </source>
</evidence>
<feature type="domain" description="Thioredoxin" evidence="7">
    <location>
        <begin position="68"/>
        <end position="234"/>
    </location>
</feature>
<dbReference type="InterPro" id="IPR013766">
    <property type="entry name" value="Thioredoxin_domain"/>
</dbReference>
<dbReference type="EMBL" id="QFQP01000036">
    <property type="protein sequence ID" value="PZR06709.1"/>
    <property type="molecule type" value="Genomic_DNA"/>
</dbReference>
<keyword evidence="6" id="KW-0472">Membrane</keyword>
<evidence type="ECO:0000259" key="7">
    <source>
        <dbReference type="PROSITE" id="PS51352"/>
    </source>
</evidence>
<dbReference type="AlphaFoldDB" id="A0A2W5STU4"/>
<organism evidence="8 9">
    <name type="scientific">Archangium gephyra</name>
    <dbReference type="NCBI Taxonomy" id="48"/>
    <lineage>
        <taxon>Bacteria</taxon>
        <taxon>Pseudomonadati</taxon>
        <taxon>Myxococcota</taxon>
        <taxon>Myxococcia</taxon>
        <taxon>Myxococcales</taxon>
        <taxon>Cystobacterineae</taxon>
        <taxon>Archangiaceae</taxon>
        <taxon>Archangium</taxon>
    </lineage>
</organism>
<keyword evidence="4" id="KW-1015">Disulfide bond</keyword>
<feature type="region of interest" description="Disordered" evidence="5">
    <location>
        <begin position="1"/>
        <end position="20"/>
    </location>
</feature>
<dbReference type="PROSITE" id="PS51352">
    <property type="entry name" value="THIOREDOXIN_2"/>
    <property type="match status" value="1"/>
</dbReference>
<accession>A0A2W5STU4</accession>
<feature type="binding site" evidence="3">
    <location>
        <position position="110"/>
    </location>
    <ligand>
        <name>Cu cation</name>
        <dbReference type="ChEBI" id="CHEBI:23378"/>
    </ligand>
</feature>
<dbReference type="PANTHER" id="PTHR12151">
    <property type="entry name" value="ELECTRON TRANSPORT PROTIN SCO1/SENC FAMILY MEMBER"/>
    <property type="match status" value="1"/>
</dbReference>
<feature type="transmembrane region" description="Helical" evidence="6">
    <location>
        <begin position="39"/>
        <end position="57"/>
    </location>
</feature>
<evidence type="ECO:0000256" key="6">
    <source>
        <dbReference type="SAM" id="Phobius"/>
    </source>
</evidence>
<dbReference type="InterPro" id="IPR036249">
    <property type="entry name" value="Thioredoxin-like_sf"/>
</dbReference>
<feature type="disulfide bond" description="Redox-active" evidence="4">
    <location>
        <begin position="106"/>
        <end position="110"/>
    </location>
</feature>
<dbReference type="GO" id="GO:0046872">
    <property type="term" value="F:metal ion binding"/>
    <property type="evidence" value="ECO:0007669"/>
    <property type="project" value="UniProtKB-KW"/>
</dbReference>
<evidence type="ECO:0000313" key="9">
    <source>
        <dbReference type="Proteomes" id="UP000249061"/>
    </source>
</evidence>
<proteinExistence type="inferred from homology"/>
<comment type="similarity">
    <text evidence="1">Belongs to the SCO1/2 family.</text>
</comment>
<feature type="binding site" evidence="3">
    <location>
        <position position="197"/>
    </location>
    <ligand>
        <name>Cu cation</name>
        <dbReference type="ChEBI" id="CHEBI:23378"/>
    </ligand>
</feature>
<gene>
    <name evidence="8" type="ORF">DI536_29810</name>
</gene>
<keyword evidence="6" id="KW-1133">Transmembrane helix</keyword>
<reference evidence="8 9" key="1">
    <citation type="submission" date="2017-08" db="EMBL/GenBank/DDBJ databases">
        <title>Infants hospitalized years apart are colonized by the same room-sourced microbial strains.</title>
        <authorList>
            <person name="Brooks B."/>
            <person name="Olm M.R."/>
            <person name="Firek B.A."/>
            <person name="Baker R."/>
            <person name="Thomas B.C."/>
            <person name="Morowitz M.J."/>
            <person name="Banfield J.F."/>
        </authorList>
    </citation>
    <scope>NUCLEOTIDE SEQUENCE [LARGE SCALE GENOMIC DNA]</scope>
    <source>
        <strain evidence="8">S2_003_000_R2_14</strain>
    </source>
</reference>
<feature type="binding site" evidence="3">
    <location>
        <position position="106"/>
    </location>
    <ligand>
        <name>Cu cation</name>
        <dbReference type="ChEBI" id="CHEBI:23378"/>
    </ligand>
</feature>
<dbReference type="Gene3D" id="3.40.30.10">
    <property type="entry name" value="Glutaredoxin"/>
    <property type="match status" value="1"/>
</dbReference>
<keyword evidence="3" id="KW-0479">Metal-binding</keyword>
<keyword evidence="6" id="KW-0812">Transmembrane</keyword>
<protein>
    <submittedName>
        <fullName evidence="8">Photosynthetic protein synthase I</fullName>
    </submittedName>
</protein>
<dbReference type="PANTHER" id="PTHR12151:SF25">
    <property type="entry name" value="LINALOOL DEHYDRATASE_ISOMERASE DOMAIN-CONTAINING PROTEIN"/>
    <property type="match status" value="1"/>
</dbReference>
<dbReference type="Proteomes" id="UP000249061">
    <property type="component" value="Unassembled WGS sequence"/>
</dbReference>